<accession>A0A8J4BVF3</accession>
<dbReference type="EMBL" id="BNCQ01000032">
    <property type="protein sequence ID" value="GIM09628.1"/>
    <property type="molecule type" value="Genomic_DNA"/>
</dbReference>
<dbReference type="InterPro" id="IPR000719">
    <property type="entry name" value="Prot_kinase_dom"/>
</dbReference>
<keyword evidence="13" id="KW-1185">Reference proteome</keyword>
<evidence type="ECO:0000256" key="4">
    <source>
        <dbReference type="ARBA" id="ARBA00022777"/>
    </source>
</evidence>
<evidence type="ECO:0000313" key="13">
    <source>
        <dbReference type="Proteomes" id="UP000747110"/>
    </source>
</evidence>
<dbReference type="PANTHER" id="PTHR44329">
    <property type="entry name" value="SERINE/THREONINE-PROTEIN KINASE TNNI3K-RELATED"/>
    <property type="match status" value="1"/>
</dbReference>
<feature type="region of interest" description="Disordered" evidence="7">
    <location>
        <begin position="543"/>
        <end position="572"/>
    </location>
</feature>
<feature type="binding site" evidence="6">
    <location>
        <position position="483"/>
    </location>
    <ligand>
        <name>ATP</name>
        <dbReference type="ChEBI" id="CHEBI:30616"/>
    </ligand>
</feature>
<dbReference type="SUPFAM" id="SSF56112">
    <property type="entry name" value="Protein kinase-like (PK-like)"/>
    <property type="match status" value="1"/>
</dbReference>
<proteinExistence type="predicted"/>
<evidence type="ECO:0000259" key="10">
    <source>
        <dbReference type="PROSITE" id="PS50011"/>
    </source>
</evidence>
<feature type="region of interest" description="Disordered" evidence="7">
    <location>
        <begin position="323"/>
        <end position="368"/>
    </location>
</feature>
<evidence type="ECO:0000256" key="1">
    <source>
        <dbReference type="ARBA" id="ARBA00022527"/>
    </source>
</evidence>
<dbReference type="AlphaFoldDB" id="A0A8J4BVF3"/>
<feature type="signal peptide" evidence="9">
    <location>
        <begin position="1"/>
        <end position="19"/>
    </location>
</feature>
<keyword evidence="3 6" id="KW-0547">Nucleotide-binding</keyword>
<reference evidence="11" key="1">
    <citation type="journal article" date="2021" name="Proc. Natl. Acad. Sci. U.S.A.">
        <title>Three genomes in the algal genus Volvox reveal the fate of a haploid sex-determining region after a transition to homothallism.</title>
        <authorList>
            <person name="Yamamoto K."/>
            <person name="Hamaji T."/>
            <person name="Kawai-Toyooka H."/>
            <person name="Matsuzaki R."/>
            <person name="Takahashi F."/>
            <person name="Nishimura Y."/>
            <person name="Kawachi M."/>
            <person name="Noguchi H."/>
            <person name="Minakuchi Y."/>
            <person name="Umen J.G."/>
            <person name="Toyoda A."/>
            <person name="Nozaki H."/>
        </authorList>
    </citation>
    <scope>NUCLEOTIDE SEQUENCE</scope>
    <source>
        <strain evidence="12">NIES-3785</strain>
        <strain evidence="11">NIES-3786</strain>
    </source>
</reference>
<dbReference type="SMART" id="SM00220">
    <property type="entry name" value="S_TKc"/>
    <property type="match status" value="1"/>
</dbReference>
<evidence type="ECO:0000256" key="9">
    <source>
        <dbReference type="SAM" id="SignalP"/>
    </source>
</evidence>
<feature type="region of interest" description="Disordered" evidence="7">
    <location>
        <begin position="680"/>
        <end position="725"/>
    </location>
</feature>
<dbReference type="GO" id="GO:0004674">
    <property type="term" value="F:protein serine/threonine kinase activity"/>
    <property type="evidence" value="ECO:0007669"/>
    <property type="project" value="UniProtKB-KW"/>
</dbReference>
<evidence type="ECO:0000256" key="5">
    <source>
        <dbReference type="ARBA" id="ARBA00022840"/>
    </source>
</evidence>
<keyword evidence="2" id="KW-0808">Transferase</keyword>
<dbReference type="OrthoDB" id="542825at2759"/>
<keyword evidence="8" id="KW-1133">Transmembrane helix</keyword>
<keyword evidence="4" id="KW-0418">Kinase</keyword>
<evidence type="ECO:0000313" key="12">
    <source>
        <dbReference type="EMBL" id="GIM09628.1"/>
    </source>
</evidence>
<evidence type="ECO:0000256" key="6">
    <source>
        <dbReference type="PROSITE-ProRule" id="PRU10141"/>
    </source>
</evidence>
<dbReference type="InterPro" id="IPR051681">
    <property type="entry name" value="Ser/Thr_Kinases-Pseudokinases"/>
</dbReference>
<name>A0A8J4BVF3_9CHLO</name>
<keyword evidence="1" id="KW-0723">Serine/threonine-protein kinase</keyword>
<evidence type="ECO:0000256" key="7">
    <source>
        <dbReference type="SAM" id="MobiDB-lite"/>
    </source>
</evidence>
<keyword evidence="8" id="KW-0472">Membrane</keyword>
<feature type="compositionally biased region" description="Low complexity" evidence="7">
    <location>
        <begin position="682"/>
        <end position="697"/>
    </location>
</feature>
<dbReference type="InterPro" id="IPR001245">
    <property type="entry name" value="Ser-Thr/Tyr_kinase_cat_dom"/>
</dbReference>
<dbReference type="PANTHER" id="PTHR44329:SF214">
    <property type="entry name" value="PROTEIN KINASE DOMAIN-CONTAINING PROTEIN"/>
    <property type="match status" value="1"/>
</dbReference>
<dbReference type="Proteomes" id="UP000722791">
    <property type="component" value="Unassembled WGS sequence"/>
</dbReference>
<keyword evidence="9" id="KW-0732">Signal</keyword>
<dbReference type="InterPro" id="IPR008271">
    <property type="entry name" value="Ser/Thr_kinase_AS"/>
</dbReference>
<evidence type="ECO:0000313" key="11">
    <source>
        <dbReference type="EMBL" id="GIL69353.1"/>
    </source>
</evidence>
<protein>
    <recommendedName>
        <fullName evidence="10">Protein kinase domain-containing protein</fullName>
    </recommendedName>
</protein>
<dbReference type="Gene3D" id="1.10.510.10">
    <property type="entry name" value="Transferase(Phosphotransferase) domain 1"/>
    <property type="match status" value="1"/>
</dbReference>
<dbReference type="PROSITE" id="PS00107">
    <property type="entry name" value="PROTEIN_KINASE_ATP"/>
    <property type="match status" value="1"/>
</dbReference>
<evidence type="ECO:0000256" key="8">
    <source>
        <dbReference type="SAM" id="Phobius"/>
    </source>
</evidence>
<dbReference type="InterPro" id="IPR011009">
    <property type="entry name" value="Kinase-like_dom_sf"/>
</dbReference>
<sequence>MNIFILLLGLALCSRISLASLSETSPGSSEVDVYTDKQLFQAICSQKSVVWIRADLDLREENWPKDCRAPVVLVNNMTISGPLDEPLYYTVSFNFVARKVVIKPYGEVRLRHFTARNTRRGGGGEVDFIAFSPRGILWTDDLNKNQIICLHTDPSKLAVLPLPVNFTEFANKSQSVKLLDSYCTPRQCWNEVLHYDQFFTDVNVGSDSETGGYVMAKNNASKTCDQFVTNECLQANGGDACMAAVIDDFLHNMKAVDEGGVDRLQIVLPAALGGGAFLLAAVAGIAFLTYRRRQRQRRAQQSAAATTPAQLWAKGADLEFGDGAVGSPGSLPTEGAYLPRGSNDLWSRSSKDTASGSKNTEDQDAVGGQVAVMLRPAGGSVGARAGSQNLYLEADGHGTADSFRFETEDDMGRHLLGPRRNALGVSGSIHPSASASGSSGAALVEGIMDDGSVCTIAVGPPLGQGSYGIVFKGTWQDRPVAVKLILCEHNCSEQVATEVRLMTSAACHHPNLLRAFTYTTRARILTKQPAGQSLQSTISSLMHASGRRRHPHSQTEADPQLKGMTGADSGNDSQTELAKTWIVSEYCDLGALAPHVHGAKRFLYPPDIITTAAPAPARGAGGEGGSPGGAALGLLRRPRMSRILSVLKDIAAGMKHLHALNIVHGDLKMANVLLSSRHSGVAGNTTDSSSAGSGADACQGIPGNSSEPGNGAVPNPANSSQNISGSLAQLPPEMVAKVADFGLSRCLKEGQTHHSTKTVGTVTHMPPELLRSGKLTLSGDVYSFGIIMWELLTGSVPYRGLMYGEVVERVVVSHRRPEFPEHTPHEYRSLAERCWAADAAARPTFVAVLAELEAMLAAAAVLQAESDMLYASMMPPATATAMATATATVGVSAADNSTTSNDTVAAAAAMGDASASAFTTNDLSR</sequence>
<dbReference type="PROSITE" id="PS00108">
    <property type="entry name" value="PROTEIN_KINASE_ST"/>
    <property type="match status" value="1"/>
</dbReference>
<dbReference type="EMBL" id="BNCP01000001">
    <property type="protein sequence ID" value="GIL69353.1"/>
    <property type="molecule type" value="Genomic_DNA"/>
</dbReference>
<dbReference type="Pfam" id="PF07714">
    <property type="entry name" value="PK_Tyr_Ser-Thr"/>
    <property type="match status" value="3"/>
</dbReference>
<feature type="compositionally biased region" description="Polar residues" evidence="7">
    <location>
        <begin position="716"/>
        <end position="725"/>
    </location>
</feature>
<dbReference type="Gene3D" id="3.30.200.20">
    <property type="entry name" value="Phosphorylase Kinase, domain 1"/>
    <property type="match status" value="1"/>
</dbReference>
<gene>
    <name evidence="11" type="ORF">Vretifemale_309</name>
    <name evidence="12" type="ORF">Vretimale_13478</name>
</gene>
<dbReference type="PROSITE" id="PS50011">
    <property type="entry name" value="PROTEIN_KINASE_DOM"/>
    <property type="match status" value="1"/>
</dbReference>
<dbReference type="InterPro" id="IPR017441">
    <property type="entry name" value="Protein_kinase_ATP_BS"/>
</dbReference>
<comment type="caution">
    <text evidence="11">The sequence shown here is derived from an EMBL/GenBank/DDBJ whole genome shotgun (WGS) entry which is preliminary data.</text>
</comment>
<feature type="chain" id="PRO_5035391067" description="Protein kinase domain-containing protein" evidence="9">
    <location>
        <begin position="20"/>
        <end position="925"/>
    </location>
</feature>
<dbReference type="Proteomes" id="UP000747110">
    <property type="component" value="Unassembled WGS sequence"/>
</dbReference>
<keyword evidence="8" id="KW-0812">Transmembrane</keyword>
<evidence type="ECO:0000256" key="3">
    <source>
        <dbReference type="ARBA" id="ARBA00022741"/>
    </source>
</evidence>
<evidence type="ECO:0000256" key="2">
    <source>
        <dbReference type="ARBA" id="ARBA00022679"/>
    </source>
</evidence>
<feature type="transmembrane region" description="Helical" evidence="8">
    <location>
        <begin position="266"/>
        <end position="290"/>
    </location>
</feature>
<feature type="domain" description="Protein kinase" evidence="10">
    <location>
        <begin position="456"/>
        <end position="856"/>
    </location>
</feature>
<dbReference type="GO" id="GO:0005524">
    <property type="term" value="F:ATP binding"/>
    <property type="evidence" value="ECO:0007669"/>
    <property type="project" value="UniProtKB-UniRule"/>
</dbReference>
<organism evidence="11 13">
    <name type="scientific">Volvox reticuliferus</name>
    <dbReference type="NCBI Taxonomy" id="1737510"/>
    <lineage>
        <taxon>Eukaryota</taxon>
        <taxon>Viridiplantae</taxon>
        <taxon>Chlorophyta</taxon>
        <taxon>core chlorophytes</taxon>
        <taxon>Chlorophyceae</taxon>
        <taxon>CS clade</taxon>
        <taxon>Chlamydomonadales</taxon>
        <taxon>Volvocaceae</taxon>
        <taxon>Volvox</taxon>
    </lineage>
</organism>
<keyword evidence="5 6" id="KW-0067">ATP-binding</keyword>
<feature type="compositionally biased region" description="Polar residues" evidence="7">
    <location>
        <begin position="344"/>
        <end position="358"/>
    </location>
</feature>